<dbReference type="AlphaFoldDB" id="A0AAV5SBS2"/>
<evidence type="ECO:0000256" key="1">
    <source>
        <dbReference type="SAM" id="MobiDB-lite"/>
    </source>
</evidence>
<dbReference type="Proteomes" id="UP001432027">
    <property type="component" value="Unassembled WGS sequence"/>
</dbReference>
<feature type="region of interest" description="Disordered" evidence="1">
    <location>
        <begin position="22"/>
        <end position="42"/>
    </location>
</feature>
<sequence length="88" mass="10002">IEKWIGVKWEGIIMDSIRLPSRSIGMGKTKNKKEHGKKPSKISREIERWIGNMCGFPISKLTCGHNSTTEEREGGNKMGKDARQTQCR</sequence>
<feature type="compositionally biased region" description="Basic residues" evidence="1">
    <location>
        <begin position="29"/>
        <end position="41"/>
    </location>
</feature>
<reference evidence="2" key="1">
    <citation type="submission" date="2023-10" db="EMBL/GenBank/DDBJ databases">
        <title>Genome assembly of Pristionchus species.</title>
        <authorList>
            <person name="Yoshida K."/>
            <person name="Sommer R.J."/>
        </authorList>
    </citation>
    <scope>NUCLEOTIDE SEQUENCE</scope>
    <source>
        <strain evidence="2">RS0144</strain>
    </source>
</reference>
<organism evidence="2 3">
    <name type="scientific">Pristionchus entomophagus</name>
    <dbReference type="NCBI Taxonomy" id="358040"/>
    <lineage>
        <taxon>Eukaryota</taxon>
        <taxon>Metazoa</taxon>
        <taxon>Ecdysozoa</taxon>
        <taxon>Nematoda</taxon>
        <taxon>Chromadorea</taxon>
        <taxon>Rhabditida</taxon>
        <taxon>Rhabditina</taxon>
        <taxon>Diplogasteromorpha</taxon>
        <taxon>Diplogasteroidea</taxon>
        <taxon>Neodiplogasteridae</taxon>
        <taxon>Pristionchus</taxon>
    </lineage>
</organism>
<evidence type="ECO:0000313" key="2">
    <source>
        <dbReference type="EMBL" id="GMS80463.1"/>
    </source>
</evidence>
<evidence type="ECO:0000313" key="3">
    <source>
        <dbReference type="Proteomes" id="UP001432027"/>
    </source>
</evidence>
<accession>A0AAV5SBS2</accession>
<name>A0AAV5SBS2_9BILA</name>
<feature type="compositionally biased region" description="Basic and acidic residues" evidence="1">
    <location>
        <begin position="68"/>
        <end position="88"/>
    </location>
</feature>
<feature type="non-terminal residue" evidence="2">
    <location>
        <position position="1"/>
    </location>
</feature>
<comment type="caution">
    <text evidence="2">The sequence shown here is derived from an EMBL/GenBank/DDBJ whole genome shotgun (WGS) entry which is preliminary data.</text>
</comment>
<gene>
    <name evidence="2" type="ORF">PENTCL1PPCAC_2638</name>
</gene>
<feature type="region of interest" description="Disordered" evidence="1">
    <location>
        <begin position="66"/>
        <end position="88"/>
    </location>
</feature>
<dbReference type="EMBL" id="BTSX01000001">
    <property type="protein sequence ID" value="GMS80463.1"/>
    <property type="molecule type" value="Genomic_DNA"/>
</dbReference>
<proteinExistence type="predicted"/>
<protein>
    <submittedName>
        <fullName evidence="2">Uncharacterized protein</fullName>
    </submittedName>
</protein>
<keyword evidence="3" id="KW-1185">Reference proteome</keyword>